<proteinExistence type="predicted"/>
<dbReference type="InterPro" id="IPR016071">
    <property type="entry name" value="Staphylococal_nuclease_OB-fold"/>
</dbReference>
<protein>
    <recommendedName>
        <fullName evidence="2">TNase-like domain-containing protein</fullName>
    </recommendedName>
</protein>
<gene>
    <name evidence="3" type="ORF">GCM10025751_52550</name>
</gene>
<name>A0AAV3UQD9_9EURY</name>
<evidence type="ECO:0000259" key="2">
    <source>
        <dbReference type="PROSITE" id="PS50830"/>
    </source>
</evidence>
<reference evidence="3 4" key="1">
    <citation type="journal article" date="2019" name="Int. J. Syst. Evol. Microbiol.">
        <title>The Global Catalogue of Microorganisms (GCM) 10K type strain sequencing project: providing services to taxonomists for standard genome sequencing and annotation.</title>
        <authorList>
            <consortium name="The Broad Institute Genomics Platform"/>
            <consortium name="The Broad Institute Genome Sequencing Center for Infectious Disease"/>
            <person name="Wu L."/>
            <person name="Ma J."/>
        </authorList>
    </citation>
    <scope>NUCLEOTIDE SEQUENCE [LARGE SCALE GENOMIC DNA]</scope>
    <source>
        <strain evidence="3 4">JCM 17504</strain>
    </source>
</reference>
<dbReference type="PROSITE" id="PS50830">
    <property type="entry name" value="TNASE_3"/>
    <property type="match status" value="1"/>
</dbReference>
<dbReference type="AlphaFoldDB" id="A0AAV3UQD9"/>
<evidence type="ECO:0000313" key="3">
    <source>
        <dbReference type="EMBL" id="GAA5063731.1"/>
    </source>
</evidence>
<evidence type="ECO:0000313" key="4">
    <source>
        <dbReference type="Proteomes" id="UP001501729"/>
    </source>
</evidence>
<dbReference type="Gene3D" id="2.40.50.90">
    <property type="match status" value="1"/>
</dbReference>
<dbReference type="InterPro" id="IPR035437">
    <property type="entry name" value="SNase_OB-fold_sf"/>
</dbReference>
<feature type="domain" description="TNase-like" evidence="2">
    <location>
        <begin position="91"/>
        <end position="214"/>
    </location>
</feature>
<comment type="caution">
    <text evidence="3">The sequence shown here is derived from an EMBL/GenBank/DDBJ whole genome shotgun (WGS) entry which is preliminary data.</text>
</comment>
<dbReference type="EMBL" id="BAABKX010000026">
    <property type="protein sequence ID" value="GAA5063731.1"/>
    <property type="molecule type" value="Genomic_DNA"/>
</dbReference>
<organism evidence="3 4">
    <name type="scientific">Haladaptatus pallidirubidus</name>
    <dbReference type="NCBI Taxonomy" id="1008152"/>
    <lineage>
        <taxon>Archaea</taxon>
        <taxon>Methanobacteriati</taxon>
        <taxon>Methanobacteriota</taxon>
        <taxon>Stenosarchaea group</taxon>
        <taxon>Halobacteria</taxon>
        <taxon>Halobacteriales</taxon>
        <taxon>Haladaptataceae</taxon>
        <taxon>Haladaptatus</taxon>
    </lineage>
</organism>
<sequence length="219" mass="23700">MHRSLPILGLALLIVCAGCLGGLAFGDSSNDTTTTTTRPQTQTEAPATTTAPMTTSTTRTTALTQTTSTATQATTVPTQTTARVETPTGSQRFEARVTKIVDPTTVKIERNGKTQTVDLIGVRVPKNGTIHKRAMQTTKSQLDYSVVTVVTDPKVAKDSDGHLQAYVYTGNWLYNTQLLRTGYARVADGQFSKRAEFERKQQEAKHGGYGLWNITTTTA</sequence>
<dbReference type="Pfam" id="PF00565">
    <property type="entry name" value="SNase"/>
    <property type="match status" value="1"/>
</dbReference>
<accession>A0AAV3UQD9</accession>
<feature type="region of interest" description="Disordered" evidence="1">
    <location>
        <begin position="29"/>
        <end position="88"/>
    </location>
</feature>
<dbReference type="GeneID" id="68615834"/>
<keyword evidence="4" id="KW-1185">Reference proteome</keyword>
<dbReference type="Proteomes" id="UP001501729">
    <property type="component" value="Unassembled WGS sequence"/>
</dbReference>
<evidence type="ECO:0000256" key="1">
    <source>
        <dbReference type="SAM" id="MobiDB-lite"/>
    </source>
</evidence>
<dbReference type="SUPFAM" id="SSF50199">
    <property type="entry name" value="Staphylococcal nuclease"/>
    <property type="match status" value="1"/>
</dbReference>
<dbReference type="RefSeq" id="WP_227777140.1">
    <property type="nucleotide sequence ID" value="NZ_BAABKX010000026.1"/>
</dbReference>
<feature type="compositionally biased region" description="Low complexity" evidence="1">
    <location>
        <begin position="32"/>
        <end position="86"/>
    </location>
</feature>
<dbReference type="SMART" id="SM00318">
    <property type="entry name" value="SNc"/>
    <property type="match status" value="1"/>
</dbReference>